<evidence type="ECO:0000256" key="1">
    <source>
        <dbReference type="SAM" id="Phobius"/>
    </source>
</evidence>
<name>A0A0E9X8W2_ANGAN</name>
<evidence type="ECO:0000313" key="2">
    <source>
        <dbReference type="EMBL" id="JAH99049.1"/>
    </source>
</evidence>
<sequence length="52" mass="5855">MGSHLLCCMSWSFVANSCHMFLILSYTHLALLSLPSLPFKLYTVRKNDCSAC</sequence>
<organism evidence="2">
    <name type="scientific">Anguilla anguilla</name>
    <name type="common">European freshwater eel</name>
    <name type="synonym">Muraena anguilla</name>
    <dbReference type="NCBI Taxonomy" id="7936"/>
    <lineage>
        <taxon>Eukaryota</taxon>
        <taxon>Metazoa</taxon>
        <taxon>Chordata</taxon>
        <taxon>Craniata</taxon>
        <taxon>Vertebrata</taxon>
        <taxon>Euteleostomi</taxon>
        <taxon>Actinopterygii</taxon>
        <taxon>Neopterygii</taxon>
        <taxon>Teleostei</taxon>
        <taxon>Anguilliformes</taxon>
        <taxon>Anguillidae</taxon>
        <taxon>Anguilla</taxon>
    </lineage>
</organism>
<proteinExistence type="predicted"/>
<feature type="transmembrane region" description="Helical" evidence="1">
    <location>
        <begin position="20"/>
        <end position="37"/>
    </location>
</feature>
<accession>A0A0E9X8W2</accession>
<keyword evidence="1" id="KW-0812">Transmembrane</keyword>
<reference evidence="2" key="2">
    <citation type="journal article" date="2015" name="Fish Shellfish Immunol.">
        <title>Early steps in the European eel (Anguilla anguilla)-Vibrio vulnificus interaction in the gills: Role of the RtxA13 toxin.</title>
        <authorList>
            <person name="Callol A."/>
            <person name="Pajuelo D."/>
            <person name="Ebbesson L."/>
            <person name="Teles M."/>
            <person name="MacKenzie S."/>
            <person name="Amaro C."/>
        </authorList>
    </citation>
    <scope>NUCLEOTIDE SEQUENCE</scope>
</reference>
<keyword evidence="1" id="KW-1133">Transmembrane helix</keyword>
<dbReference type="AlphaFoldDB" id="A0A0E9X8W2"/>
<reference evidence="2" key="1">
    <citation type="submission" date="2014-11" db="EMBL/GenBank/DDBJ databases">
        <authorList>
            <person name="Amaro Gonzalez C."/>
        </authorList>
    </citation>
    <scope>NUCLEOTIDE SEQUENCE</scope>
</reference>
<keyword evidence="1" id="KW-0472">Membrane</keyword>
<dbReference type="EMBL" id="GBXM01009528">
    <property type="protein sequence ID" value="JAH99049.1"/>
    <property type="molecule type" value="Transcribed_RNA"/>
</dbReference>
<protein>
    <submittedName>
        <fullName evidence="2">Uncharacterized protein</fullName>
    </submittedName>
</protein>